<name>A0AAV4INS7_9GAST</name>
<feature type="compositionally biased region" description="Basic and acidic residues" evidence="1">
    <location>
        <begin position="63"/>
        <end position="76"/>
    </location>
</feature>
<sequence>MIVEKANTRKVTKVLVVASLVSDLVPGHHNMGFIIGPGCYISRSECTREHHTRPTVWSRRQKSKLDTTHKQADDRSPSLIRHTSRPRNLLAFQTGL</sequence>
<dbReference type="EMBL" id="BMAT01009664">
    <property type="protein sequence ID" value="GFS11330.1"/>
    <property type="molecule type" value="Genomic_DNA"/>
</dbReference>
<protein>
    <submittedName>
        <fullName evidence="2">Uncharacterized protein</fullName>
    </submittedName>
</protein>
<dbReference type="AlphaFoldDB" id="A0AAV4INS7"/>
<evidence type="ECO:0000313" key="2">
    <source>
        <dbReference type="EMBL" id="GFS11330.1"/>
    </source>
</evidence>
<reference evidence="2 3" key="1">
    <citation type="journal article" date="2021" name="Elife">
        <title>Chloroplast acquisition without the gene transfer in kleptoplastic sea slugs, Plakobranchus ocellatus.</title>
        <authorList>
            <person name="Maeda T."/>
            <person name="Takahashi S."/>
            <person name="Yoshida T."/>
            <person name="Shimamura S."/>
            <person name="Takaki Y."/>
            <person name="Nagai Y."/>
            <person name="Toyoda A."/>
            <person name="Suzuki Y."/>
            <person name="Arimoto A."/>
            <person name="Ishii H."/>
            <person name="Satoh N."/>
            <person name="Nishiyama T."/>
            <person name="Hasebe M."/>
            <person name="Maruyama T."/>
            <person name="Minagawa J."/>
            <person name="Obokata J."/>
            <person name="Shigenobu S."/>
        </authorList>
    </citation>
    <scope>NUCLEOTIDE SEQUENCE [LARGE SCALE GENOMIC DNA]</scope>
</reference>
<evidence type="ECO:0000313" key="3">
    <source>
        <dbReference type="Proteomes" id="UP000762676"/>
    </source>
</evidence>
<gene>
    <name evidence="2" type="ORF">ElyMa_004832000</name>
</gene>
<dbReference type="Proteomes" id="UP000762676">
    <property type="component" value="Unassembled WGS sequence"/>
</dbReference>
<organism evidence="2 3">
    <name type="scientific">Elysia marginata</name>
    <dbReference type="NCBI Taxonomy" id="1093978"/>
    <lineage>
        <taxon>Eukaryota</taxon>
        <taxon>Metazoa</taxon>
        <taxon>Spiralia</taxon>
        <taxon>Lophotrochozoa</taxon>
        <taxon>Mollusca</taxon>
        <taxon>Gastropoda</taxon>
        <taxon>Heterobranchia</taxon>
        <taxon>Euthyneura</taxon>
        <taxon>Panpulmonata</taxon>
        <taxon>Sacoglossa</taxon>
        <taxon>Placobranchoidea</taxon>
        <taxon>Plakobranchidae</taxon>
        <taxon>Elysia</taxon>
    </lineage>
</organism>
<feature type="region of interest" description="Disordered" evidence="1">
    <location>
        <begin position="49"/>
        <end position="87"/>
    </location>
</feature>
<proteinExistence type="predicted"/>
<accession>A0AAV4INS7</accession>
<evidence type="ECO:0000256" key="1">
    <source>
        <dbReference type="SAM" id="MobiDB-lite"/>
    </source>
</evidence>
<comment type="caution">
    <text evidence="2">The sequence shown here is derived from an EMBL/GenBank/DDBJ whole genome shotgun (WGS) entry which is preliminary data.</text>
</comment>
<keyword evidence="3" id="KW-1185">Reference proteome</keyword>